<evidence type="ECO:0000313" key="4">
    <source>
        <dbReference type="Proteomes" id="UP000627715"/>
    </source>
</evidence>
<reference evidence="3" key="1">
    <citation type="journal article" date="2014" name="Int. J. Syst. Evol. Microbiol.">
        <title>Complete genome sequence of Corynebacterium casei LMG S-19264T (=DSM 44701T), isolated from a smear-ripened cheese.</title>
        <authorList>
            <consortium name="US DOE Joint Genome Institute (JGI-PGF)"/>
            <person name="Walter F."/>
            <person name="Albersmeier A."/>
            <person name="Kalinowski J."/>
            <person name="Ruckert C."/>
        </authorList>
    </citation>
    <scope>NUCLEOTIDE SEQUENCE</scope>
    <source>
        <strain evidence="3">CGMCC 1.15425</strain>
    </source>
</reference>
<evidence type="ECO:0000259" key="2">
    <source>
        <dbReference type="Pfam" id="PF00496"/>
    </source>
</evidence>
<dbReference type="Gene3D" id="3.40.190.10">
    <property type="entry name" value="Periplasmic binding protein-like II"/>
    <property type="match status" value="1"/>
</dbReference>
<dbReference type="Proteomes" id="UP000627715">
    <property type="component" value="Unassembled WGS sequence"/>
</dbReference>
<sequence length="654" mass="76115">MFGQLNRNLRNTFAVVLAAGLLVACGGGSEEEVSTRDITQEVNDYYAAHPELFQFKTPADLPADLNWENGMELPDLGSPEATKGGTEYSYVQDFPRTLRYVGPDSNGAFRGYLLDNVRLPLASAHPDRDFEFFPGIASEWAVDQDSATVYARLDPDARWSDGEPVTADDFFFTFFFYLSDYIVEPWYNNYYSTTFNKITKYDDHTISVTMNTAKPDFFHHILDLRPEPQHFYKDLDHDFIERYQWEFVPTTGAYVVRDEDIIQGRSIALTRQTDWWAKDKKFYRNRFNVDRIVFSVIRDPNNAFEAFKRGDVDKFGLNTSEYWYEKLPDNDPDVQNGYIHKEVFYNQRPRPNIGLWINTSQPLLDNQHVREGIQYASNFDLVIEQFFRDDYARMNTASDGYGEFSHPTIEARPFDIDQALEHFAVAGFTERGPDGILVNEQGQRLAFTITTGYPSLADILTILREEALKAGLEFRIEVLDQTASWKKAQEKQHEIALVGLGVGVEMYPRFWDTMHSDNAYDDAFLEDGSVNLEREVKVQTNNMEMVAIHEMDQIIDRYTQSSDRDAMVEMSHQMLQIHHDHASFVPGYVQDFYRMGHWRWVRYPDFFNHRVGDANTVYFLHWIDTDMKEATLEARENGETFEPVINVHDQWREQ</sequence>
<dbReference type="InterPro" id="IPR000914">
    <property type="entry name" value="SBP_5_dom"/>
</dbReference>
<keyword evidence="4" id="KW-1185">Reference proteome</keyword>
<dbReference type="OrthoDB" id="9801912at2"/>
<dbReference type="GO" id="GO:0042884">
    <property type="term" value="P:microcin transport"/>
    <property type="evidence" value="ECO:0007669"/>
    <property type="project" value="TreeGrafter"/>
</dbReference>
<dbReference type="GO" id="GO:0030288">
    <property type="term" value="C:outer membrane-bounded periplasmic space"/>
    <property type="evidence" value="ECO:0007669"/>
    <property type="project" value="TreeGrafter"/>
</dbReference>
<dbReference type="GO" id="GO:1904680">
    <property type="term" value="F:peptide transmembrane transporter activity"/>
    <property type="evidence" value="ECO:0007669"/>
    <property type="project" value="TreeGrafter"/>
</dbReference>
<organism evidence="3 4">
    <name type="scientific">Pseudohongiella nitratireducens</name>
    <dbReference type="NCBI Taxonomy" id="1768907"/>
    <lineage>
        <taxon>Bacteria</taxon>
        <taxon>Pseudomonadati</taxon>
        <taxon>Pseudomonadota</taxon>
        <taxon>Gammaproteobacteria</taxon>
        <taxon>Pseudomonadales</taxon>
        <taxon>Pseudohongiellaceae</taxon>
        <taxon>Pseudohongiella</taxon>
    </lineage>
</organism>
<comment type="caution">
    <text evidence="3">The sequence shown here is derived from an EMBL/GenBank/DDBJ whole genome shotgun (WGS) entry which is preliminary data.</text>
</comment>
<dbReference type="PROSITE" id="PS51257">
    <property type="entry name" value="PROKAR_LIPOPROTEIN"/>
    <property type="match status" value="1"/>
</dbReference>
<dbReference type="RefSeq" id="WP_068809949.1">
    <property type="nucleotide sequence ID" value="NZ_BMIY01000003.1"/>
</dbReference>
<dbReference type="Gene3D" id="3.10.105.10">
    <property type="entry name" value="Dipeptide-binding Protein, Domain 3"/>
    <property type="match status" value="1"/>
</dbReference>
<evidence type="ECO:0000256" key="1">
    <source>
        <dbReference type="ARBA" id="ARBA00022729"/>
    </source>
</evidence>
<dbReference type="Pfam" id="PF00496">
    <property type="entry name" value="SBP_bac_5"/>
    <property type="match status" value="1"/>
</dbReference>
<name>A0A917LS17_9GAMM</name>
<accession>A0A917LS17</accession>
<dbReference type="GO" id="GO:0015833">
    <property type="term" value="P:peptide transport"/>
    <property type="evidence" value="ECO:0007669"/>
    <property type="project" value="TreeGrafter"/>
</dbReference>
<dbReference type="CDD" id="cd08497">
    <property type="entry name" value="MbnE-like"/>
    <property type="match status" value="1"/>
</dbReference>
<dbReference type="PANTHER" id="PTHR30290:SF64">
    <property type="entry name" value="ABC TRANSPORTER PERIPLASMIC BINDING PROTEIN"/>
    <property type="match status" value="1"/>
</dbReference>
<feature type="domain" description="Solute-binding protein family 5" evidence="2">
    <location>
        <begin position="132"/>
        <end position="516"/>
    </location>
</feature>
<dbReference type="PANTHER" id="PTHR30290">
    <property type="entry name" value="PERIPLASMIC BINDING COMPONENT OF ABC TRANSPORTER"/>
    <property type="match status" value="1"/>
</dbReference>
<reference evidence="3" key="2">
    <citation type="submission" date="2020-09" db="EMBL/GenBank/DDBJ databases">
        <authorList>
            <person name="Sun Q."/>
            <person name="Zhou Y."/>
        </authorList>
    </citation>
    <scope>NUCLEOTIDE SEQUENCE</scope>
    <source>
        <strain evidence="3">CGMCC 1.15425</strain>
    </source>
</reference>
<dbReference type="InterPro" id="IPR039424">
    <property type="entry name" value="SBP_5"/>
</dbReference>
<proteinExistence type="predicted"/>
<dbReference type="AlphaFoldDB" id="A0A917LS17"/>
<dbReference type="EMBL" id="BMIY01000003">
    <property type="protein sequence ID" value="GGG53654.1"/>
    <property type="molecule type" value="Genomic_DNA"/>
</dbReference>
<protein>
    <submittedName>
        <fullName evidence="3">ABC transporter substrate-binding protein</fullName>
    </submittedName>
</protein>
<evidence type="ECO:0000313" key="3">
    <source>
        <dbReference type="EMBL" id="GGG53654.1"/>
    </source>
</evidence>
<dbReference type="SUPFAM" id="SSF53850">
    <property type="entry name" value="Periplasmic binding protein-like II"/>
    <property type="match status" value="1"/>
</dbReference>
<keyword evidence="1" id="KW-0732">Signal</keyword>
<gene>
    <name evidence="3" type="ORF">GCM10011403_08530</name>
</gene>